<proteinExistence type="predicted"/>
<dbReference type="AlphaFoldDB" id="A0AAU7AX06"/>
<evidence type="ECO:0000313" key="4">
    <source>
        <dbReference type="EMBL" id="XAY06165.1"/>
    </source>
</evidence>
<feature type="compositionally biased region" description="Low complexity" evidence="1">
    <location>
        <begin position="32"/>
        <end position="51"/>
    </location>
</feature>
<evidence type="ECO:0000256" key="3">
    <source>
        <dbReference type="SAM" id="SignalP"/>
    </source>
</evidence>
<keyword evidence="2" id="KW-0472">Membrane</keyword>
<name>A0AAU7AX06_9ACTN</name>
<sequence length="369" mass="36368">MRRMLLLAAVLTAGSTGAGVALAQTAATDQYGTDTPPGTPTTTTSTTSTTPTPAPVGGSGTTSTTPTTTTGGGTTTTPATGTGSSETPTTTTGTTTPATAGGGTTGGGTTGGGTTGGNGGNGGNGGTGATGSANGTAAAQAPTVHIIDFGRASAVLRSNIQAAIALTGLQREAVTKANAAAFKRFLSSPLMRSLSSAGVGAAGRAFGAQLASGSPIARQVYRRLFGAAAPFAPVTHAVLTRRVNLSSKEAQFLNGVARGLKSSGIPLAYVERTDAKKSFAKGFRNLKVLTVTDVDKALGQRRLARIMLGQVTSQKAVNALKTTRASQSLGSPDGSASGESWALVVLLVAAGGFVATGAVRHRSRTSARS</sequence>
<evidence type="ECO:0000256" key="2">
    <source>
        <dbReference type="SAM" id="Phobius"/>
    </source>
</evidence>
<keyword evidence="2" id="KW-1133">Transmembrane helix</keyword>
<feature type="compositionally biased region" description="Gly residues" evidence="1">
    <location>
        <begin position="100"/>
        <end position="129"/>
    </location>
</feature>
<keyword evidence="2" id="KW-0812">Transmembrane</keyword>
<feature type="chain" id="PRO_5043391820" description="DUF4197 domain-containing protein" evidence="3">
    <location>
        <begin position="24"/>
        <end position="369"/>
    </location>
</feature>
<reference evidence="4" key="1">
    <citation type="submission" date="2022-12" db="EMBL/GenBank/DDBJ databases">
        <title>Paraconexibacter alkalitolerans sp. nov. and Baekduia alba sp. nov., isolated from soil and emended description of the genera Paraconexibacter (Chun et al., 2020) and Baekduia (An et al., 2020).</title>
        <authorList>
            <person name="Vieira S."/>
            <person name="Huber K.J."/>
            <person name="Geppert A."/>
            <person name="Wolf J."/>
            <person name="Neumann-Schaal M."/>
            <person name="Muesken M."/>
            <person name="Overmann J."/>
        </authorList>
    </citation>
    <scope>NUCLEOTIDE SEQUENCE</scope>
    <source>
        <strain evidence="4">AEG42_29</strain>
    </source>
</reference>
<feature type="region of interest" description="Disordered" evidence="1">
    <location>
        <begin position="29"/>
        <end position="135"/>
    </location>
</feature>
<accession>A0AAU7AX06</accession>
<organism evidence="4">
    <name type="scientific">Paraconexibacter sp. AEG42_29</name>
    <dbReference type="NCBI Taxonomy" id="2997339"/>
    <lineage>
        <taxon>Bacteria</taxon>
        <taxon>Bacillati</taxon>
        <taxon>Actinomycetota</taxon>
        <taxon>Thermoleophilia</taxon>
        <taxon>Solirubrobacterales</taxon>
        <taxon>Paraconexibacteraceae</taxon>
        <taxon>Paraconexibacter</taxon>
    </lineage>
</organism>
<feature type="transmembrane region" description="Helical" evidence="2">
    <location>
        <begin position="341"/>
        <end position="359"/>
    </location>
</feature>
<dbReference type="EMBL" id="CP114014">
    <property type="protein sequence ID" value="XAY06165.1"/>
    <property type="molecule type" value="Genomic_DNA"/>
</dbReference>
<feature type="signal peptide" evidence="3">
    <location>
        <begin position="1"/>
        <end position="23"/>
    </location>
</feature>
<evidence type="ECO:0000256" key="1">
    <source>
        <dbReference type="SAM" id="MobiDB-lite"/>
    </source>
</evidence>
<feature type="compositionally biased region" description="Low complexity" evidence="1">
    <location>
        <begin position="61"/>
        <end position="99"/>
    </location>
</feature>
<evidence type="ECO:0008006" key="5">
    <source>
        <dbReference type="Google" id="ProtNLM"/>
    </source>
</evidence>
<keyword evidence="3" id="KW-0732">Signal</keyword>
<dbReference type="KEGG" id="parq:DSM112329_03028"/>
<gene>
    <name evidence="4" type="ORF">DSM112329_03028</name>
</gene>
<protein>
    <recommendedName>
        <fullName evidence="5">DUF4197 domain-containing protein</fullName>
    </recommendedName>
</protein>